<dbReference type="GeneID" id="75150305"/>
<gene>
    <name evidence="1" type="ORF">M0D43_03095</name>
</gene>
<dbReference type="SUPFAM" id="SSF47413">
    <property type="entry name" value="lambda repressor-like DNA-binding domains"/>
    <property type="match status" value="1"/>
</dbReference>
<dbReference type="GO" id="GO:0003677">
    <property type="term" value="F:DNA binding"/>
    <property type="evidence" value="ECO:0007669"/>
    <property type="project" value="InterPro"/>
</dbReference>
<evidence type="ECO:0000313" key="1">
    <source>
        <dbReference type="EMBL" id="UXA66046.1"/>
    </source>
</evidence>
<dbReference type="RefSeq" id="WP_260807889.1">
    <property type="nucleotide sequence ID" value="NZ_CP096142.1"/>
</dbReference>
<protein>
    <submittedName>
        <fullName evidence="1">Helix-turn-helix transcriptional regulator</fullName>
    </submittedName>
</protein>
<proteinExistence type="predicted"/>
<evidence type="ECO:0000313" key="2">
    <source>
        <dbReference type="Proteomes" id="UP001058381"/>
    </source>
</evidence>
<dbReference type="Gene3D" id="1.10.260.40">
    <property type="entry name" value="lambda repressor-like DNA-binding domains"/>
    <property type="match status" value="1"/>
</dbReference>
<accession>A0A9Q9J4T1</accession>
<dbReference type="InterPro" id="IPR010982">
    <property type="entry name" value="Lambda_DNA-bd_dom_sf"/>
</dbReference>
<organism evidence="1 2">
    <name type="scientific">Xanthomonas prunicola</name>
    <dbReference type="NCBI Taxonomy" id="2053930"/>
    <lineage>
        <taxon>Bacteria</taxon>
        <taxon>Pseudomonadati</taxon>
        <taxon>Pseudomonadota</taxon>
        <taxon>Gammaproteobacteria</taxon>
        <taxon>Lysobacterales</taxon>
        <taxon>Lysobacteraceae</taxon>
        <taxon>Xanthomonas</taxon>
    </lineage>
</organism>
<sequence length="152" mass="16282">MKRLYEAASKLQPPIRGQSDLARRLSQSPQTVKNWEARPTGVSAAGASKAQHALGISTTWILEGSLPMFVGDETRTHQSQDAGSIREILAAAVTIARRVQDMAIAPIEGERYVQLLTEAAMKVQESGAGFPLEGASLDDAAREVAARLRSNG</sequence>
<dbReference type="AlphaFoldDB" id="A0A9Q9J4T1"/>
<dbReference type="EMBL" id="CP096142">
    <property type="protein sequence ID" value="UXA66046.1"/>
    <property type="molecule type" value="Genomic_DNA"/>
</dbReference>
<dbReference type="Proteomes" id="UP001058381">
    <property type="component" value="Chromosome"/>
</dbReference>
<name>A0A9Q9J4T1_9XANT</name>
<reference evidence="1" key="1">
    <citation type="submission" date="2022-04" db="EMBL/GenBank/DDBJ databases">
        <title>Xanthomonas prunicola pv. tritici, a pathogen causing a previously unreported foliar disease of wheat.</title>
        <authorList>
            <person name="Clavijo F."/>
            <person name="Curland R.D."/>
            <person name="Dill-Macky R."/>
            <person name="Pereyra S."/>
            <person name="Roman-Reyna V."/>
            <person name="Siri M.I."/>
        </authorList>
    </citation>
    <scope>NUCLEOTIDE SEQUENCE</scope>
    <source>
        <strain evidence="1">CIX249</strain>
    </source>
</reference>